<evidence type="ECO:0000256" key="1">
    <source>
        <dbReference type="ARBA" id="ARBA00005187"/>
    </source>
</evidence>
<dbReference type="InterPro" id="IPR029055">
    <property type="entry name" value="Ntn_hydrolases_N"/>
</dbReference>
<evidence type="ECO:0000256" key="8">
    <source>
        <dbReference type="ARBA" id="ARBA00048741"/>
    </source>
</evidence>
<evidence type="ECO:0000313" key="15">
    <source>
        <dbReference type="Proteomes" id="UP000031523"/>
    </source>
</evidence>
<gene>
    <name evidence="14" type="ORF">SLNWT_5646</name>
</gene>
<evidence type="ECO:0000313" key="14">
    <source>
        <dbReference type="EMBL" id="AJE86022.1"/>
    </source>
</evidence>
<dbReference type="InterPro" id="IPR017932">
    <property type="entry name" value="GATase_2_dom"/>
</dbReference>
<dbReference type="PANTHER" id="PTHR43284:SF1">
    <property type="entry name" value="ASPARAGINE SYNTHETASE"/>
    <property type="match status" value="1"/>
</dbReference>
<dbReference type="PIRSF" id="PIRSF001589">
    <property type="entry name" value="Asn_synthetase_glu-h"/>
    <property type="match status" value="1"/>
</dbReference>
<sequence length="616" mass="65978">MCRIYGHMGGGASPEDLRLTGAALRHGGPDGHYLDEGGGWALGATRLAVMAPDQGAQPYRHGPVRVVFNGEIYNHRALRAQLARDGYRIADRCDGAVLPALYHRYGLSFTEHLDGMYALAVLDLRAEPKLVLCVDESGVKPLYYHRDRQGGLSFASEPGALGILCGAGARLRPEALDTYLTTKTPLGPRTVFTDITAMEPAETLVVTPGRPPRPYRRRATAVPALPAGSLTEAAHGLRALLRAETGRLAVADAPVAAVLSGGLDSSLVTGLLAREIPGLHCFHIRYRGSWPADESGHARTAARAFGARLHEVVLDPARIPEELPRTVRALGQPNADPITVSTLALFRAVREDGFTVALTGDAADELFGGYDRTRAAVTAEGDWAGGYVRALAAVPPALRAALYHPEYRALLRGTTTAEQELLRRLRGRDGDRLAALTEIETGLRMPAYHLRRVDHLSMAGAVEVRPPFCQRSVTGAARQLPGHLKVHGGIGKRVLQEAARGLVPESVRTRVKQPFTLPVAAMLTPGTPLFDYAREVLAPAELRLSAPELDPAAVARLLDRQAAAPDATSALAVWSLLVFELWRREAGRPLPGRAPARHGTAARSGTAGAVRAERAA</sequence>
<dbReference type="AlphaFoldDB" id="A0A0B5F6Q7"/>
<proteinExistence type="inferred from homology"/>
<protein>
    <recommendedName>
        <fullName evidence="3">asparagine synthase (glutamine-hydrolyzing)</fullName>
        <ecNumber evidence="3">6.3.5.4</ecNumber>
    </recommendedName>
</protein>
<evidence type="ECO:0000256" key="2">
    <source>
        <dbReference type="ARBA" id="ARBA00005752"/>
    </source>
</evidence>
<dbReference type="Gene3D" id="3.60.20.10">
    <property type="entry name" value="Glutamine Phosphoribosylpyrophosphate, subunit 1, domain 1"/>
    <property type="match status" value="1"/>
</dbReference>
<dbReference type="InterPro" id="IPR006426">
    <property type="entry name" value="Asn_synth_AEB"/>
</dbReference>
<dbReference type="PANTHER" id="PTHR43284">
    <property type="entry name" value="ASPARAGINE SYNTHETASE (GLUTAMINE-HYDROLYZING)"/>
    <property type="match status" value="1"/>
</dbReference>
<evidence type="ECO:0000256" key="11">
    <source>
        <dbReference type="PIRSR" id="PIRSR001589-3"/>
    </source>
</evidence>
<comment type="catalytic activity">
    <reaction evidence="8">
        <text>L-aspartate + L-glutamine + ATP + H2O = L-asparagine + L-glutamate + AMP + diphosphate + H(+)</text>
        <dbReference type="Rhea" id="RHEA:12228"/>
        <dbReference type="ChEBI" id="CHEBI:15377"/>
        <dbReference type="ChEBI" id="CHEBI:15378"/>
        <dbReference type="ChEBI" id="CHEBI:29985"/>
        <dbReference type="ChEBI" id="CHEBI:29991"/>
        <dbReference type="ChEBI" id="CHEBI:30616"/>
        <dbReference type="ChEBI" id="CHEBI:33019"/>
        <dbReference type="ChEBI" id="CHEBI:58048"/>
        <dbReference type="ChEBI" id="CHEBI:58359"/>
        <dbReference type="ChEBI" id="CHEBI:456215"/>
        <dbReference type="EC" id="6.3.5.4"/>
    </reaction>
</comment>
<dbReference type="GO" id="GO:0005829">
    <property type="term" value="C:cytosol"/>
    <property type="evidence" value="ECO:0007669"/>
    <property type="project" value="TreeGrafter"/>
</dbReference>
<feature type="region of interest" description="Disordered" evidence="12">
    <location>
        <begin position="589"/>
        <end position="616"/>
    </location>
</feature>
<keyword evidence="4 10" id="KW-0547">Nucleotide-binding</keyword>
<keyword evidence="5 10" id="KW-0067">ATP-binding</keyword>
<dbReference type="InterPro" id="IPR033738">
    <property type="entry name" value="AsnB_N"/>
</dbReference>
<evidence type="ECO:0000256" key="4">
    <source>
        <dbReference type="ARBA" id="ARBA00022741"/>
    </source>
</evidence>
<evidence type="ECO:0000256" key="9">
    <source>
        <dbReference type="PIRSR" id="PIRSR001589-1"/>
    </source>
</evidence>
<evidence type="ECO:0000256" key="10">
    <source>
        <dbReference type="PIRSR" id="PIRSR001589-2"/>
    </source>
</evidence>
<dbReference type="Pfam" id="PF13537">
    <property type="entry name" value="GATase_7"/>
    <property type="match status" value="1"/>
</dbReference>
<evidence type="ECO:0000256" key="12">
    <source>
        <dbReference type="SAM" id="MobiDB-lite"/>
    </source>
</evidence>
<evidence type="ECO:0000259" key="13">
    <source>
        <dbReference type="PROSITE" id="PS51278"/>
    </source>
</evidence>
<dbReference type="Proteomes" id="UP000031523">
    <property type="component" value="Chromosome"/>
</dbReference>
<dbReference type="InterPro" id="IPR001962">
    <property type="entry name" value="Asn_synthase"/>
</dbReference>
<comment type="similarity">
    <text evidence="2">Belongs to the asparagine synthetase family.</text>
</comment>
<dbReference type="GO" id="GO:0006529">
    <property type="term" value="P:asparagine biosynthetic process"/>
    <property type="evidence" value="ECO:0007669"/>
    <property type="project" value="UniProtKB-KW"/>
</dbReference>
<dbReference type="EC" id="6.3.5.4" evidence="3"/>
<feature type="domain" description="Glutamine amidotransferase type-2" evidence="13">
    <location>
        <begin position="2"/>
        <end position="209"/>
    </location>
</feature>
<feature type="active site" description="For GATase activity" evidence="9">
    <location>
        <position position="2"/>
    </location>
</feature>
<dbReference type="SUPFAM" id="SSF56235">
    <property type="entry name" value="N-terminal nucleophile aminohydrolases (Ntn hydrolases)"/>
    <property type="match status" value="1"/>
</dbReference>
<keyword evidence="7 9" id="KW-0315">Glutamine amidotransferase</keyword>
<accession>A0A0B5F6Q7</accession>
<evidence type="ECO:0000256" key="7">
    <source>
        <dbReference type="ARBA" id="ARBA00022962"/>
    </source>
</evidence>
<name>A0A0B5F6Q7_STRA4</name>
<dbReference type="KEGG" id="sals:SLNWT_5646"/>
<evidence type="ECO:0000256" key="5">
    <source>
        <dbReference type="ARBA" id="ARBA00022840"/>
    </source>
</evidence>
<reference evidence="14 15" key="1">
    <citation type="submission" date="2015-01" db="EMBL/GenBank/DDBJ databases">
        <title>Enhanced salinomycin production by adjusting the supply of polyketide extender units in Streptomyce albus DSM 41398.</title>
        <authorList>
            <person name="Lu C."/>
        </authorList>
    </citation>
    <scope>NUCLEOTIDE SEQUENCE [LARGE SCALE GENOMIC DNA]</scope>
    <source>
        <strain evidence="15">ATCC 21838 / DSM 41398 / FERM P-419 / JCM 4703 / NBRC 107858</strain>
    </source>
</reference>
<dbReference type="InterPro" id="IPR051786">
    <property type="entry name" value="ASN_synthetase/amidase"/>
</dbReference>
<dbReference type="Gene3D" id="3.40.50.620">
    <property type="entry name" value="HUPs"/>
    <property type="match status" value="1"/>
</dbReference>
<dbReference type="NCBIfam" id="TIGR01536">
    <property type="entry name" value="asn_synth_AEB"/>
    <property type="match status" value="1"/>
</dbReference>
<dbReference type="SUPFAM" id="SSF52402">
    <property type="entry name" value="Adenine nucleotide alpha hydrolases-like"/>
    <property type="match status" value="1"/>
</dbReference>
<organism evidence="14 15">
    <name type="scientific">Streptomyces albus (strain ATCC 21838 / DSM 41398 / FERM P-419 / JCM 4703 / NBRC 107858)</name>
    <dbReference type="NCBI Taxonomy" id="1081613"/>
    <lineage>
        <taxon>Bacteria</taxon>
        <taxon>Bacillati</taxon>
        <taxon>Actinomycetota</taxon>
        <taxon>Actinomycetes</taxon>
        <taxon>Kitasatosporales</taxon>
        <taxon>Streptomycetaceae</taxon>
        <taxon>Streptomyces</taxon>
    </lineage>
</organism>
<dbReference type="InterPro" id="IPR014729">
    <property type="entry name" value="Rossmann-like_a/b/a_fold"/>
</dbReference>
<keyword evidence="9" id="KW-0028">Amino-acid biosynthesis</keyword>
<evidence type="ECO:0000256" key="3">
    <source>
        <dbReference type="ARBA" id="ARBA00012737"/>
    </source>
</evidence>
<keyword evidence="6 9" id="KW-0061">Asparagine biosynthesis</keyword>
<dbReference type="GO" id="GO:0005524">
    <property type="term" value="F:ATP binding"/>
    <property type="evidence" value="ECO:0007669"/>
    <property type="project" value="UniProtKB-KW"/>
</dbReference>
<dbReference type="EMBL" id="CP010519">
    <property type="protein sequence ID" value="AJE86022.1"/>
    <property type="molecule type" value="Genomic_DNA"/>
</dbReference>
<feature type="binding site" evidence="10">
    <location>
        <position position="284"/>
    </location>
    <ligand>
        <name>ATP</name>
        <dbReference type="ChEBI" id="CHEBI:30616"/>
    </ligand>
</feature>
<dbReference type="Pfam" id="PF00733">
    <property type="entry name" value="Asn_synthase"/>
    <property type="match status" value="1"/>
</dbReference>
<feature type="site" description="Important for beta-aspartyl-AMP intermediate formation" evidence="11">
    <location>
        <position position="361"/>
    </location>
</feature>
<keyword evidence="15" id="KW-1185">Reference proteome</keyword>
<comment type="pathway">
    <text evidence="1">Amino-acid biosynthesis; L-asparagine biosynthesis; L-asparagine from L-aspartate (L-Gln route): step 1/1.</text>
</comment>
<dbReference type="PROSITE" id="PS51278">
    <property type="entry name" value="GATASE_TYPE_2"/>
    <property type="match status" value="1"/>
</dbReference>
<evidence type="ECO:0000256" key="6">
    <source>
        <dbReference type="ARBA" id="ARBA00022888"/>
    </source>
</evidence>
<dbReference type="GO" id="GO:0004066">
    <property type="term" value="F:asparagine synthase (glutamine-hydrolyzing) activity"/>
    <property type="evidence" value="ECO:0007669"/>
    <property type="project" value="UniProtKB-EC"/>
</dbReference>
<dbReference type="CDD" id="cd00712">
    <property type="entry name" value="AsnB"/>
    <property type="match status" value="1"/>
</dbReference>
<dbReference type="CDD" id="cd01991">
    <property type="entry name" value="Asn_synthase_B_C"/>
    <property type="match status" value="1"/>
</dbReference>
<feature type="binding site" evidence="10">
    <location>
        <position position="94"/>
    </location>
    <ligand>
        <name>L-glutamine</name>
        <dbReference type="ChEBI" id="CHEBI:58359"/>
    </ligand>
</feature>